<gene>
    <name evidence="7" type="ORF">B4U80_00223</name>
</gene>
<protein>
    <submittedName>
        <fullName evidence="7">Very low-density lipoprotein receptor-like protein</fullName>
    </submittedName>
</protein>
<dbReference type="AlphaFoldDB" id="A0A443SHB9"/>
<evidence type="ECO:0000256" key="5">
    <source>
        <dbReference type="ARBA" id="ARBA00023180"/>
    </source>
</evidence>
<name>A0A443SHB9_9ACAR</name>
<keyword evidence="2" id="KW-0732">Signal</keyword>
<accession>A0A443SHB9</accession>
<evidence type="ECO:0000256" key="1">
    <source>
        <dbReference type="ARBA" id="ARBA00022536"/>
    </source>
</evidence>
<feature type="repeat" description="LDL-receptor class B" evidence="6">
    <location>
        <begin position="70"/>
        <end position="113"/>
    </location>
</feature>
<comment type="caution">
    <text evidence="7">The sequence shown here is derived from an EMBL/GenBank/DDBJ whole genome shotgun (WGS) entry which is preliminary data.</text>
</comment>
<dbReference type="SMART" id="SM00135">
    <property type="entry name" value="LY"/>
    <property type="match status" value="4"/>
</dbReference>
<evidence type="ECO:0000256" key="4">
    <source>
        <dbReference type="ARBA" id="ARBA00023157"/>
    </source>
</evidence>
<dbReference type="InterPro" id="IPR050778">
    <property type="entry name" value="Cueball_EGF_LRP_Nidogen"/>
</dbReference>
<keyword evidence="1" id="KW-0245">EGF-like domain</keyword>
<evidence type="ECO:0000313" key="8">
    <source>
        <dbReference type="Proteomes" id="UP000288716"/>
    </source>
</evidence>
<dbReference type="FunFam" id="2.120.10.30:FF:000241">
    <property type="entry name" value="Low-density lipoprotein receptor-related protein 6"/>
    <property type="match status" value="1"/>
</dbReference>
<feature type="non-terminal residue" evidence="7">
    <location>
        <position position="300"/>
    </location>
</feature>
<evidence type="ECO:0000256" key="2">
    <source>
        <dbReference type="ARBA" id="ARBA00022729"/>
    </source>
</evidence>
<dbReference type="SUPFAM" id="SSF63825">
    <property type="entry name" value="YWTD domain"/>
    <property type="match status" value="1"/>
</dbReference>
<evidence type="ECO:0000256" key="3">
    <source>
        <dbReference type="ARBA" id="ARBA00022737"/>
    </source>
</evidence>
<dbReference type="STRING" id="299467.A0A443SHB9"/>
<dbReference type="SUPFAM" id="SSF57196">
    <property type="entry name" value="EGF/Laminin"/>
    <property type="match status" value="1"/>
</dbReference>
<keyword evidence="7" id="KW-0675">Receptor</keyword>
<proteinExistence type="predicted"/>
<keyword evidence="7" id="KW-0449">Lipoprotein</keyword>
<feature type="non-terminal residue" evidence="7">
    <location>
        <position position="1"/>
    </location>
</feature>
<dbReference type="InterPro" id="IPR011042">
    <property type="entry name" value="6-blade_b-propeller_TolB-like"/>
</dbReference>
<feature type="repeat" description="LDL-receptor class B" evidence="6">
    <location>
        <begin position="27"/>
        <end position="69"/>
    </location>
</feature>
<dbReference type="Gene3D" id="2.120.10.30">
    <property type="entry name" value="TolB, C-terminal domain"/>
    <property type="match status" value="1"/>
</dbReference>
<keyword evidence="8" id="KW-1185">Reference proteome</keyword>
<dbReference type="InterPro" id="IPR000033">
    <property type="entry name" value="LDLR_classB_rpt"/>
</dbReference>
<reference evidence="7 8" key="1">
    <citation type="journal article" date="2018" name="Gigascience">
        <title>Genomes of trombidid mites reveal novel predicted allergens and laterally-transferred genes associated with secondary metabolism.</title>
        <authorList>
            <person name="Dong X."/>
            <person name="Chaisiri K."/>
            <person name="Xia D."/>
            <person name="Armstrong S.D."/>
            <person name="Fang Y."/>
            <person name="Donnelly M.J."/>
            <person name="Kadowaki T."/>
            <person name="McGarry J.W."/>
            <person name="Darby A.C."/>
            <person name="Makepeace B.L."/>
        </authorList>
    </citation>
    <scope>NUCLEOTIDE SEQUENCE [LARGE SCALE GENOMIC DNA]</scope>
    <source>
        <strain evidence="7">UoL-UT</strain>
    </source>
</reference>
<dbReference type="OrthoDB" id="5958943at2759"/>
<dbReference type="PROSITE" id="PS51120">
    <property type="entry name" value="LDLRB"/>
    <property type="match status" value="2"/>
</dbReference>
<organism evidence="7 8">
    <name type="scientific">Leptotrombidium deliense</name>
    <dbReference type="NCBI Taxonomy" id="299467"/>
    <lineage>
        <taxon>Eukaryota</taxon>
        <taxon>Metazoa</taxon>
        <taxon>Ecdysozoa</taxon>
        <taxon>Arthropoda</taxon>
        <taxon>Chelicerata</taxon>
        <taxon>Arachnida</taxon>
        <taxon>Acari</taxon>
        <taxon>Acariformes</taxon>
        <taxon>Trombidiformes</taxon>
        <taxon>Prostigmata</taxon>
        <taxon>Anystina</taxon>
        <taxon>Parasitengona</taxon>
        <taxon>Trombiculoidea</taxon>
        <taxon>Trombiculidae</taxon>
        <taxon>Leptotrombidium</taxon>
    </lineage>
</organism>
<dbReference type="VEuPathDB" id="VectorBase:LDEU005118"/>
<evidence type="ECO:0000256" key="6">
    <source>
        <dbReference type="PROSITE-ProRule" id="PRU00461"/>
    </source>
</evidence>
<keyword evidence="4" id="KW-1015">Disulfide bond</keyword>
<evidence type="ECO:0000313" key="7">
    <source>
        <dbReference type="EMBL" id="RWS26920.1"/>
    </source>
</evidence>
<dbReference type="EMBL" id="NCKV01002384">
    <property type="protein sequence ID" value="RWS26920.1"/>
    <property type="molecule type" value="Genomic_DNA"/>
</dbReference>
<keyword evidence="5" id="KW-0325">Glycoprotein</keyword>
<dbReference type="Proteomes" id="UP000288716">
    <property type="component" value="Unassembled WGS sequence"/>
</dbReference>
<dbReference type="PANTHER" id="PTHR46513">
    <property type="entry name" value="VITELLOGENIN RECEPTOR-LIKE PROTEIN-RELATED-RELATED"/>
    <property type="match status" value="1"/>
</dbReference>
<dbReference type="Pfam" id="PF00058">
    <property type="entry name" value="Ldl_recept_b"/>
    <property type="match status" value="2"/>
</dbReference>
<sequence length="300" mass="34818">FASDHRSVFVGENVGTVDGLAIDWIHNLVYWTDYSNGTLEVAAVNRPSTRTILISELDRPRAISLYLEESLMFWTQWGFIPKIEVASQDGSDRRTIVSRGLIWPNGLTLDKKEKRLYWVDGKEGDVYSCYFDGSSRNRIVDMPKSIYNAHYKPFAIDYFDYTIYWSDRNLHSIFSKYKVSEKEFRMDRNILHDSEIMAIKIMHFSKQPFSVNRCKSNKCSHLCLPHNEFCYVCICPTNYRLTDHGKSCVANKPAVKENTTPWKLTTEFAVASETSKPICHKPVMKDTKANKHFNTEHKEL</sequence>
<keyword evidence="3" id="KW-0677">Repeat</keyword>